<name>A0A162J2E7_CORFA</name>
<accession>A0A162J2E7</accession>
<dbReference type="OrthoDB" id="4857939at2759"/>
<dbReference type="EMBL" id="AZHB01000091">
    <property type="protein sequence ID" value="OAA38528.1"/>
    <property type="molecule type" value="Genomic_DNA"/>
</dbReference>
<reference evidence="1 2" key="1">
    <citation type="journal article" date="2016" name="Genome Biol. Evol.">
        <title>Divergent and convergent evolution of fungal pathogenicity.</title>
        <authorList>
            <person name="Shang Y."/>
            <person name="Xiao G."/>
            <person name="Zheng P."/>
            <person name="Cen K."/>
            <person name="Zhan S."/>
            <person name="Wang C."/>
        </authorList>
    </citation>
    <scope>NUCLEOTIDE SEQUENCE [LARGE SCALE GENOMIC DNA]</scope>
    <source>
        <strain evidence="1 2">ARSEF 2679</strain>
    </source>
</reference>
<protein>
    <submittedName>
        <fullName evidence="1">Uncharacterized protein</fullName>
    </submittedName>
</protein>
<comment type="caution">
    <text evidence="1">The sequence shown here is derived from an EMBL/GenBank/DDBJ whole genome shotgun (WGS) entry which is preliminary data.</text>
</comment>
<dbReference type="AlphaFoldDB" id="A0A162J2E7"/>
<evidence type="ECO:0000313" key="1">
    <source>
        <dbReference type="EMBL" id="OAA38528.1"/>
    </source>
</evidence>
<proteinExistence type="predicted"/>
<dbReference type="RefSeq" id="XP_018699325.1">
    <property type="nucleotide sequence ID" value="XM_018853486.1"/>
</dbReference>
<dbReference type="GeneID" id="30026178"/>
<sequence>MSAENVACKALDEEGLFDMQDLLIGEHILEMERRRFHFSSEYGLEFCRHIISFMRGGQRAGRRALLVHLLAKGSLVDYFPRSHLLELAAIKGGRLLWETPKEALTEAGCSPCEKNFPDGGLVILDARMKYEIKTGYAITFEFGTEELVRKWPKMELPKLEVLKQKVASI</sequence>
<organism evidence="1 2">
    <name type="scientific">Cordyceps fumosorosea (strain ARSEF 2679)</name>
    <name type="common">Isaria fumosorosea</name>
    <dbReference type="NCBI Taxonomy" id="1081104"/>
    <lineage>
        <taxon>Eukaryota</taxon>
        <taxon>Fungi</taxon>
        <taxon>Dikarya</taxon>
        <taxon>Ascomycota</taxon>
        <taxon>Pezizomycotina</taxon>
        <taxon>Sordariomycetes</taxon>
        <taxon>Hypocreomycetidae</taxon>
        <taxon>Hypocreales</taxon>
        <taxon>Cordycipitaceae</taxon>
        <taxon>Cordyceps</taxon>
    </lineage>
</organism>
<gene>
    <name evidence="1" type="ORF">ISF_09886</name>
</gene>
<keyword evidence="2" id="KW-1185">Reference proteome</keyword>
<dbReference type="STRING" id="1081104.A0A162J2E7"/>
<dbReference type="Proteomes" id="UP000076744">
    <property type="component" value="Unassembled WGS sequence"/>
</dbReference>
<evidence type="ECO:0000313" key="2">
    <source>
        <dbReference type="Proteomes" id="UP000076744"/>
    </source>
</evidence>